<dbReference type="SUPFAM" id="SSF46626">
    <property type="entry name" value="Cytochrome c"/>
    <property type="match status" value="1"/>
</dbReference>
<dbReference type="GO" id="GO:0020037">
    <property type="term" value="F:heme binding"/>
    <property type="evidence" value="ECO:0007669"/>
    <property type="project" value="InterPro"/>
</dbReference>
<evidence type="ECO:0000256" key="1">
    <source>
        <dbReference type="ARBA" id="ARBA00022617"/>
    </source>
</evidence>
<keyword evidence="3" id="KW-0408">Iron</keyword>
<dbReference type="PROSITE" id="PS51257">
    <property type="entry name" value="PROKAR_LIPOPROTEIN"/>
    <property type="match status" value="1"/>
</dbReference>
<evidence type="ECO:0000259" key="4">
    <source>
        <dbReference type="PROSITE" id="PS51007"/>
    </source>
</evidence>
<feature type="domain" description="Cytochrome c" evidence="4">
    <location>
        <begin position="27"/>
        <end position="98"/>
    </location>
</feature>
<accession>A0A3B0ZJW8</accession>
<evidence type="ECO:0000256" key="2">
    <source>
        <dbReference type="ARBA" id="ARBA00022723"/>
    </source>
</evidence>
<dbReference type="AlphaFoldDB" id="A0A3B0ZJW8"/>
<dbReference type="GO" id="GO:0009055">
    <property type="term" value="F:electron transfer activity"/>
    <property type="evidence" value="ECO:0007669"/>
    <property type="project" value="InterPro"/>
</dbReference>
<reference evidence="5" key="1">
    <citation type="submission" date="2018-06" db="EMBL/GenBank/DDBJ databases">
        <authorList>
            <person name="Zhirakovskaya E."/>
        </authorList>
    </citation>
    <scope>NUCLEOTIDE SEQUENCE</scope>
</reference>
<dbReference type="GO" id="GO:0046872">
    <property type="term" value="F:metal ion binding"/>
    <property type="evidence" value="ECO:0007669"/>
    <property type="project" value="UniProtKB-KW"/>
</dbReference>
<dbReference type="Pfam" id="PF13442">
    <property type="entry name" value="Cytochrome_CBB3"/>
    <property type="match status" value="1"/>
</dbReference>
<evidence type="ECO:0000256" key="3">
    <source>
        <dbReference type="ARBA" id="ARBA00023004"/>
    </source>
</evidence>
<sequence>MKYVLLLTVGVASLLAGCSKNDDFSPAAGMNGEAIFKAACVECHQPDDGGYYFTLAKTADIGKKVSGGSTMMPAFPNIQGEALRSLEEYVTTHSRQAE</sequence>
<gene>
    <name evidence="5" type="ORF">MNBD_GAMMA20-369</name>
</gene>
<organism evidence="5">
    <name type="scientific">hydrothermal vent metagenome</name>
    <dbReference type="NCBI Taxonomy" id="652676"/>
    <lineage>
        <taxon>unclassified sequences</taxon>
        <taxon>metagenomes</taxon>
        <taxon>ecological metagenomes</taxon>
    </lineage>
</organism>
<keyword evidence="2" id="KW-0479">Metal-binding</keyword>
<dbReference type="EMBL" id="UOFU01000036">
    <property type="protein sequence ID" value="VAW93745.1"/>
    <property type="molecule type" value="Genomic_DNA"/>
</dbReference>
<dbReference type="InterPro" id="IPR036909">
    <property type="entry name" value="Cyt_c-like_dom_sf"/>
</dbReference>
<dbReference type="Gene3D" id="1.10.760.10">
    <property type="entry name" value="Cytochrome c-like domain"/>
    <property type="match status" value="1"/>
</dbReference>
<proteinExistence type="predicted"/>
<name>A0A3B0ZJW8_9ZZZZ</name>
<evidence type="ECO:0000313" key="5">
    <source>
        <dbReference type="EMBL" id="VAW93745.1"/>
    </source>
</evidence>
<keyword evidence="1" id="KW-0349">Heme</keyword>
<dbReference type="InterPro" id="IPR009056">
    <property type="entry name" value="Cyt_c-like_dom"/>
</dbReference>
<protein>
    <recommendedName>
        <fullName evidence="4">Cytochrome c domain-containing protein</fullName>
    </recommendedName>
</protein>
<dbReference type="PROSITE" id="PS51007">
    <property type="entry name" value="CYTC"/>
    <property type="match status" value="1"/>
</dbReference>